<dbReference type="OrthoDB" id="2928533at2"/>
<gene>
    <name evidence="1" type="ORF">DLJ74_19345</name>
</gene>
<keyword evidence="2" id="KW-1185">Reference proteome</keyword>
<evidence type="ECO:0000313" key="2">
    <source>
        <dbReference type="Proteomes" id="UP000245624"/>
    </source>
</evidence>
<reference evidence="1 2" key="1">
    <citation type="submission" date="2018-05" db="EMBL/GenBank/DDBJ databases">
        <title>Genomic analysis of Gracilibacillus dipsosauri DD1 reveals novel features of a salt-tolerant amylase.</title>
        <authorList>
            <person name="Deutch C.E."/>
            <person name="Yang S."/>
        </authorList>
    </citation>
    <scope>NUCLEOTIDE SEQUENCE [LARGE SCALE GENOMIC DNA]</scope>
    <source>
        <strain evidence="1 2">DD1</strain>
    </source>
</reference>
<sequence>MELDFMVRLNQQINSLNLYTNSIIGVLEDDESISIMAMPGGSETVFFDGVRDKDYNVQINTKSKNQQNCINALTKIYQTLENLNELPSSNGSYDFESISTTSLPSLLMYDENGFFIYELSIVAKITIYEGVEA</sequence>
<dbReference type="Proteomes" id="UP000245624">
    <property type="component" value="Unassembled WGS sequence"/>
</dbReference>
<accession>A0A317KVX2</accession>
<comment type="caution">
    <text evidence="1">The sequence shown here is derived from an EMBL/GenBank/DDBJ whole genome shotgun (WGS) entry which is preliminary data.</text>
</comment>
<dbReference type="AlphaFoldDB" id="A0A317KVX2"/>
<dbReference type="EMBL" id="QGTD01000021">
    <property type="protein sequence ID" value="PWU66578.1"/>
    <property type="molecule type" value="Genomic_DNA"/>
</dbReference>
<dbReference type="RefSeq" id="WP_109985713.1">
    <property type="nucleotide sequence ID" value="NZ_QGTD01000021.1"/>
</dbReference>
<name>A0A317KVX2_9BACI</name>
<organism evidence="1 2">
    <name type="scientific">Gracilibacillus dipsosauri</name>
    <dbReference type="NCBI Taxonomy" id="178340"/>
    <lineage>
        <taxon>Bacteria</taxon>
        <taxon>Bacillati</taxon>
        <taxon>Bacillota</taxon>
        <taxon>Bacilli</taxon>
        <taxon>Bacillales</taxon>
        <taxon>Bacillaceae</taxon>
        <taxon>Gracilibacillus</taxon>
    </lineage>
</organism>
<evidence type="ECO:0000313" key="1">
    <source>
        <dbReference type="EMBL" id="PWU66578.1"/>
    </source>
</evidence>
<dbReference type="Pfam" id="PF12691">
    <property type="entry name" value="Phage_tail_terminator_6"/>
    <property type="match status" value="1"/>
</dbReference>
<protein>
    <recommendedName>
        <fullName evidence="3">Minor capsid protein</fullName>
    </recommendedName>
</protein>
<proteinExistence type="predicted"/>
<evidence type="ECO:0008006" key="3">
    <source>
        <dbReference type="Google" id="ProtNLM"/>
    </source>
</evidence>
<dbReference type="InterPro" id="IPR024411">
    <property type="entry name" value="Tail_terminator_phage"/>
</dbReference>